<organism evidence="1 2">
    <name type="scientific">Caballeronia sordidicola</name>
    <name type="common">Burkholderia sordidicola</name>
    <dbReference type="NCBI Taxonomy" id="196367"/>
    <lineage>
        <taxon>Bacteria</taxon>
        <taxon>Pseudomonadati</taxon>
        <taxon>Pseudomonadota</taxon>
        <taxon>Betaproteobacteria</taxon>
        <taxon>Burkholderiales</taxon>
        <taxon>Burkholderiaceae</taxon>
        <taxon>Caballeronia</taxon>
    </lineage>
</organism>
<gene>
    <name evidence="1" type="ORF">PAMC26510_33110</name>
</gene>
<proteinExistence type="predicted"/>
<evidence type="ECO:0000313" key="2">
    <source>
        <dbReference type="Proteomes" id="UP000194546"/>
    </source>
</evidence>
<evidence type="ECO:0000313" key="1">
    <source>
        <dbReference type="EMBL" id="OTP66676.1"/>
    </source>
</evidence>
<dbReference type="AlphaFoldDB" id="A0A242M659"/>
<dbReference type="Proteomes" id="UP000194546">
    <property type="component" value="Unassembled WGS sequence"/>
</dbReference>
<comment type="caution">
    <text evidence="1">The sequence shown here is derived from an EMBL/GenBank/DDBJ whole genome shotgun (WGS) entry which is preliminary data.</text>
</comment>
<dbReference type="EMBL" id="NBTY01000199">
    <property type="protein sequence ID" value="OTP66676.1"/>
    <property type="molecule type" value="Genomic_DNA"/>
</dbReference>
<sequence length="58" mass="6426">MLDSRRHETGVFHNAVGNTHFFGNQGVVVELEGLARTRQIIELTARGCGRNSLFDQGI</sequence>
<reference evidence="1 2" key="1">
    <citation type="submission" date="2017-03" db="EMBL/GenBank/DDBJ databases">
        <title>Genome analysis of strain PAMC 26510.</title>
        <authorList>
            <person name="Oh H.-M."/>
            <person name="Yang J.-A."/>
        </authorList>
    </citation>
    <scope>NUCLEOTIDE SEQUENCE [LARGE SCALE GENOMIC DNA]</scope>
    <source>
        <strain evidence="1 2">PAMC 26510</strain>
    </source>
</reference>
<protein>
    <submittedName>
        <fullName evidence="1">Uncharacterized protein</fullName>
    </submittedName>
</protein>
<accession>A0A242M659</accession>
<name>A0A242M659_CABSO</name>